<dbReference type="eggNOG" id="COG1073">
    <property type="taxonomic scope" value="Bacteria"/>
</dbReference>
<dbReference type="AlphaFoldDB" id="Q8CUN3"/>
<dbReference type="InterPro" id="IPR029058">
    <property type="entry name" value="AB_hydrolase_fold"/>
</dbReference>
<feature type="domain" description="AB hydrolase-1" evidence="2">
    <location>
        <begin position="99"/>
        <end position="215"/>
    </location>
</feature>
<dbReference type="RefSeq" id="WP_011065475.1">
    <property type="nucleotide sequence ID" value="NC_004193.1"/>
</dbReference>
<reference evidence="3 4" key="2">
    <citation type="journal article" date="2002" name="Nucleic Acids Res.">
        <title>Genome sequence of Oceanobacillus iheyensis isolated from the Iheya Ridge and its unexpected adaptive capabilities to extreme environments.</title>
        <authorList>
            <person name="Takami H."/>
            <person name="Takaki Y."/>
            <person name="Uchiyama I."/>
        </authorList>
    </citation>
    <scope>NUCLEOTIDE SEQUENCE [LARGE SCALE GENOMIC DNA]</scope>
    <source>
        <strain evidence="4">DSM 14371 / CIP 107618 / JCM 11309 / KCTC 3954 / HTE831</strain>
    </source>
</reference>
<evidence type="ECO:0000313" key="3">
    <source>
        <dbReference type="EMBL" id="BAC13030.1"/>
    </source>
</evidence>
<dbReference type="PANTHER" id="PTHR43358">
    <property type="entry name" value="ALPHA/BETA-HYDROLASE"/>
    <property type="match status" value="1"/>
</dbReference>
<dbReference type="KEGG" id="oih:OB1074"/>
<keyword evidence="4" id="KW-1185">Reference proteome</keyword>
<dbReference type="PhylomeDB" id="Q8CUN3"/>
<dbReference type="STRING" id="221109.gene:10733312"/>
<organism evidence="3 4">
    <name type="scientific">Oceanobacillus iheyensis (strain DSM 14371 / CIP 107618 / JCM 11309 / KCTC 3954 / HTE831)</name>
    <dbReference type="NCBI Taxonomy" id="221109"/>
    <lineage>
        <taxon>Bacteria</taxon>
        <taxon>Bacillati</taxon>
        <taxon>Bacillota</taxon>
        <taxon>Bacilli</taxon>
        <taxon>Bacillales</taxon>
        <taxon>Bacillaceae</taxon>
        <taxon>Oceanobacillus</taxon>
    </lineage>
</organism>
<dbReference type="InterPro" id="IPR052920">
    <property type="entry name" value="DNA-binding_regulatory"/>
</dbReference>
<reference evidence="3 4" key="1">
    <citation type="journal article" date="2001" name="FEMS Microbiol. Lett.">
        <title>Oceanobacillus iheyensis gen. nov., sp. nov., a deep-sea extremely halotolerant and alkaliphilic species isolated from a depth of 1050 m on the Iheya Ridge.</title>
        <authorList>
            <person name="Lu J."/>
            <person name="Nogi Y."/>
            <person name="Takami H."/>
        </authorList>
    </citation>
    <scope>NUCLEOTIDE SEQUENCE [LARGE SCALE GENOMIC DNA]</scope>
    <source>
        <strain evidence="4">DSM 14371 / CIP 107618 / JCM 11309 / KCTC 3954 / HTE831</strain>
    </source>
</reference>
<keyword evidence="1" id="KW-0812">Transmembrane</keyword>
<evidence type="ECO:0000313" key="4">
    <source>
        <dbReference type="Proteomes" id="UP000000822"/>
    </source>
</evidence>
<keyword evidence="1" id="KW-1133">Transmembrane helix</keyword>
<dbReference type="PANTHER" id="PTHR43358:SF4">
    <property type="entry name" value="ALPHA_BETA HYDROLASE FOLD-1 DOMAIN-CONTAINING PROTEIN"/>
    <property type="match status" value="1"/>
</dbReference>
<evidence type="ECO:0000256" key="1">
    <source>
        <dbReference type="SAM" id="Phobius"/>
    </source>
</evidence>
<dbReference type="Pfam" id="PF00561">
    <property type="entry name" value="Abhydrolase_1"/>
    <property type="match status" value="1"/>
</dbReference>
<dbReference type="Proteomes" id="UP000000822">
    <property type="component" value="Chromosome"/>
</dbReference>
<protein>
    <submittedName>
        <fullName evidence="3">Hypothetical conserved protein</fullName>
    </submittedName>
</protein>
<dbReference type="EMBL" id="BA000028">
    <property type="protein sequence ID" value="BAC13030.1"/>
    <property type="molecule type" value="Genomic_DNA"/>
</dbReference>
<gene>
    <name evidence="3" type="ordered locus">OB1074</name>
</gene>
<dbReference type="SUPFAM" id="SSF53474">
    <property type="entry name" value="alpha/beta-Hydrolases"/>
    <property type="match status" value="1"/>
</dbReference>
<dbReference type="OrthoDB" id="9776685at2"/>
<keyword evidence="1" id="KW-0472">Membrane</keyword>
<accession>Q8CUN3</accession>
<name>Q8CUN3_OCEIH</name>
<dbReference type="HOGENOM" id="CLU_029375_6_3_9"/>
<evidence type="ECO:0000259" key="2">
    <source>
        <dbReference type="Pfam" id="PF00561"/>
    </source>
</evidence>
<dbReference type="MEROPS" id="S09.B04"/>
<feature type="transmembrane region" description="Helical" evidence="1">
    <location>
        <begin position="7"/>
        <end position="30"/>
    </location>
</feature>
<proteinExistence type="predicted"/>
<sequence>MKKKKKWIWIVSSIAILLIIINFAAAYFFYHLAIERNVKDFLSGNQDLEVSAETLDVLLDGDWRNWSDEQNYENWNITSHDGLNLEGYFLRAKEPSNKVVIMAHGYLGKGKDMALYGEHYVEELGYHMLTPDMRGHGQSDGDYIGFGWHDRLDMMDWIDQVIDRFGEDVEIVLHGVSMGASTMLMTSGEDLPSNVKAIVADCPYTSVADLFDYQIDRMYNLPSFPFIPSTSLVTQMFAGYTFDEASALDQVQKTEIPIYYVHGEEDQFVPTEMTEKLYEKTSSPKELLLVDSAGHGEAFVKNEDMYIEKLNRFLNKYLDK</sequence>
<dbReference type="Gene3D" id="3.40.50.1820">
    <property type="entry name" value="alpha/beta hydrolase"/>
    <property type="match status" value="1"/>
</dbReference>
<dbReference type="InterPro" id="IPR000073">
    <property type="entry name" value="AB_hydrolase_1"/>
</dbReference>
<dbReference type="ESTHER" id="oceih-OB1074">
    <property type="family name" value="AlphaBeta_hydrolase"/>
</dbReference>